<proteinExistence type="predicted"/>
<dbReference type="SUPFAM" id="SSF55874">
    <property type="entry name" value="ATPase domain of HSP90 chaperone/DNA topoisomerase II/histidine kinase"/>
    <property type="match status" value="1"/>
</dbReference>
<dbReference type="OrthoDB" id="9813151at2"/>
<keyword evidence="10" id="KW-1185">Reference proteome</keyword>
<feature type="transmembrane region" description="Helical" evidence="7">
    <location>
        <begin position="12"/>
        <end position="30"/>
    </location>
</feature>
<dbReference type="Gene3D" id="1.10.287.130">
    <property type="match status" value="1"/>
</dbReference>
<evidence type="ECO:0000313" key="10">
    <source>
        <dbReference type="Proteomes" id="UP000002384"/>
    </source>
</evidence>
<keyword evidence="7" id="KW-0472">Membrane</keyword>
<keyword evidence="7" id="KW-1133">Transmembrane helix</keyword>
<dbReference type="GO" id="GO:0000155">
    <property type="term" value="F:phosphorelay sensor kinase activity"/>
    <property type="evidence" value="ECO:0007669"/>
    <property type="project" value="InterPro"/>
</dbReference>
<evidence type="ECO:0000256" key="4">
    <source>
        <dbReference type="ARBA" id="ARBA00022679"/>
    </source>
</evidence>
<dbReference type="KEGG" id="cyc:PCC7424_5017"/>
<dbReference type="EMBL" id="CP001291">
    <property type="protein sequence ID" value="ACK73370.1"/>
    <property type="molecule type" value="Genomic_DNA"/>
</dbReference>
<dbReference type="Proteomes" id="UP000002384">
    <property type="component" value="Chromosome"/>
</dbReference>
<dbReference type="EC" id="2.7.13.3" evidence="2"/>
<dbReference type="HOGENOM" id="CLU_000445_89_6_3"/>
<gene>
    <name evidence="9" type="ordered locus">PCC7424_5017</name>
</gene>
<dbReference type="GO" id="GO:0004721">
    <property type="term" value="F:phosphoprotein phosphatase activity"/>
    <property type="evidence" value="ECO:0007669"/>
    <property type="project" value="TreeGrafter"/>
</dbReference>
<dbReference type="PANTHER" id="PTHR45453">
    <property type="entry name" value="PHOSPHATE REGULON SENSOR PROTEIN PHOR"/>
    <property type="match status" value="1"/>
</dbReference>
<dbReference type="Pfam" id="PF02518">
    <property type="entry name" value="HATPase_c"/>
    <property type="match status" value="1"/>
</dbReference>
<comment type="catalytic activity">
    <reaction evidence="1">
        <text>ATP + protein L-histidine = ADP + protein N-phospho-L-histidine.</text>
        <dbReference type="EC" id="2.7.13.3"/>
    </reaction>
</comment>
<evidence type="ECO:0000256" key="2">
    <source>
        <dbReference type="ARBA" id="ARBA00012438"/>
    </source>
</evidence>
<evidence type="ECO:0000313" key="9">
    <source>
        <dbReference type="EMBL" id="ACK73370.1"/>
    </source>
</evidence>
<evidence type="ECO:0000259" key="8">
    <source>
        <dbReference type="PROSITE" id="PS50109"/>
    </source>
</evidence>
<dbReference type="CDD" id="cd00082">
    <property type="entry name" value="HisKA"/>
    <property type="match status" value="1"/>
</dbReference>
<dbReference type="GO" id="GO:0005886">
    <property type="term" value="C:plasma membrane"/>
    <property type="evidence" value="ECO:0007669"/>
    <property type="project" value="TreeGrafter"/>
</dbReference>
<dbReference type="InterPro" id="IPR005467">
    <property type="entry name" value="His_kinase_dom"/>
</dbReference>
<keyword evidence="6" id="KW-0902">Two-component regulatory system</keyword>
<dbReference type="InterPro" id="IPR036890">
    <property type="entry name" value="HATPase_C_sf"/>
</dbReference>
<dbReference type="InterPro" id="IPR004358">
    <property type="entry name" value="Sig_transdc_His_kin-like_C"/>
</dbReference>
<sequence length="427" mass="48360">MFQGLRFRLLVSYLSVMAAILSFFSLWVYFRFNHRLYQQSEQLDRKLESIAQLAAPYFSRVEDLGHHYLKSNQKLPWEELVNSEQQSIEWFDEQGQIIASQGGFKLSFSPQVGFLTLRRKPFPIRTYTYPIFSEDSTTQDAFLEGYIRISQATEDITTVQQELLWQLTTGILINLVLIGIGGFWLTHEATAPIEESYQQLKQFTADASHELRNPLTAIQTSIEVMLNHPERVHPKDMKKLVAVASATEQMSRLTQDLLFLARTKTPVSTVENAWKPTSVNEILQNLVDLLEPLAEDKEITLKYQVLANVAVMGEPAQLSRLFSNLLQNAIQYSLPQGKVSVCLAKQNRFCLVSVEDTGIGIAPEDIPFVFNRFWRADKARSRREGGTGLGLSIAMAIAQHHGGKITVTSELGVGSCFKVYLPIYYGI</sequence>
<dbReference type="FunFam" id="3.30.565.10:FF:000006">
    <property type="entry name" value="Sensor histidine kinase WalK"/>
    <property type="match status" value="1"/>
</dbReference>
<dbReference type="SMART" id="SM00387">
    <property type="entry name" value="HATPase_c"/>
    <property type="match status" value="1"/>
</dbReference>
<dbReference type="SUPFAM" id="SSF47384">
    <property type="entry name" value="Homodimeric domain of signal transducing histidine kinase"/>
    <property type="match status" value="1"/>
</dbReference>
<reference evidence="10" key="1">
    <citation type="journal article" date="2011" name="MBio">
        <title>Novel metabolic attributes of the genus Cyanothece, comprising a group of unicellular nitrogen-fixing Cyanobacteria.</title>
        <authorList>
            <person name="Bandyopadhyay A."/>
            <person name="Elvitigala T."/>
            <person name="Welsh E."/>
            <person name="Stockel J."/>
            <person name="Liberton M."/>
            <person name="Min H."/>
            <person name="Sherman L.A."/>
            <person name="Pakrasi H.B."/>
        </authorList>
    </citation>
    <scope>NUCLEOTIDE SEQUENCE [LARGE SCALE GENOMIC DNA]</scope>
    <source>
        <strain evidence="10">PCC 7424</strain>
    </source>
</reference>
<dbReference type="CDD" id="cd00075">
    <property type="entry name" value="HATPase"/>
    <property type="match status" value="1"/>
</dbReference>
<dbReference type="PROSITE" id="PS50109">
    <property type="entry name" value="HIS_KIN"/>
    <property type="match status" value="1"/>
</dbReference>
<organism evidence="9 10">
    <name type="scientific">Gloeothece citriformis (strain PCC 7424)</name>
    <name type="common">Cyanothece sp. (strain PCC 7424)</name>
    <dbReference type="NCBI Taxonomy" id="65393"/>
    <lineage>
        <taxon>Bacteria</taxon>
        <taxon>Bacillati</taxon>
        <taxon>Cyanobacteriota</taxon>
        <taxon>Cyanophyceae</taxon>
        <taxon>Oscillatoriophycideae</taxon>
        <taxon>Chroococcales</taxon>
        <taxon>Aphanothecaceae</taxon>
        <taxon>Gloeothece</taxon>
        <taxon>Gloeothece citriformis</taxon>
    </lineage>
</organism>
<evidence type="ECO:0000256" key="7">
    <source>
        <dbReference type="SAM" id="Phobius"/>
    </source>
</evidence>
<dbReference type="SMART" id="SM00388">
    <property type="entry name" value="HisKA"/>
    <property type="match status" value="1"/>
</dbReference>
<name>B7KFP5_GLOC7</name>
<dbReference type="Pfam" id="PF00512">
    <property type="entry name" value="HisKA"/>
    <property type="match status" value="1"/>
</dbReference>
<accession>B7KFP5</accession>
<dbReference type="RefSeq" id="WP_015956950.1">
    <property type="nucleotide sequence ID" value="NC_011729.1"/>
</dbReference>
<dbReference type="eggNOG" id="COG5002">
    <property type="taxonomic scope" value="Bacteria"/>
</dbReference>
<dbReference type="InterPro" id="IPR003594">
    <property type="entry name" value="HATPase_dom"/>
</dbReference>
<keyword evidence="7" id="KW-0812">Transmembrane</keyword>
<evidence type="ECO:0000256" key="6">
    <source>
        <dbReference type="ARBA" id="ARBA00023012"/>
    </source>
</evidence>
<feature type="domain" description="Histidine kinase" evidence="8">
    <location>
        <begin position="206"/>
        <end position="425"/>
    </location>
</feature>
<evidence type="ECO:0000256" key="1">
    <source>
        <dbReference type="ARBA" id="ARBA00000085"/>
    </source>
</evidence>
<keyword evidence="3" id="KW-0597">Phosphoprotein</keyword>
<dbReference type="AlphaFoldDB" id="B7KFP5"/>
<dbReference type="PRINTS" id="PR00344">
    <property type="entry name" value="BCTRLSENSOR"/>
</dbReference>
<keyword evidence="4 9" id="KW-0808">Transferase</keyword>
<evidence type="ECO:0000256" key="3">
    <source>
        <dbReference type="ARBA" id="ARBA00022553"/>
    </source>
</evidence>
<dbReference type="STRING" id="65393.PCC7424_5017"/>
<dbReference type="InterPro" id="IPR003661">
    <property type="entry name" value="HisK_dim/P_dom"/>
</dbReference>
<evidence type="ECO:0000256" key="5">
    <source>
        <dbReference type="ARBA" id="ARBA00022777"/>
    </source>
</evidence>
<protein>
    <recommendedName>
        <fullName evidence="2">histidine kinase</fullName>
        <ecNumber evidence="2">2.7.13.3</ecNumber>
    </recommendedName>
</protein>
<dbReference type="Gene3D" id="3.30.565.10">
    <property type="entry name" value="Histidine kinase-like ATPase, C-terminal domain"/>
    <property type="match status" value="1"/>
</dbReference>
<dbReference type="InterPro" id="IPR050351">
    <property type="entry name" value="BphY/WalK/GraS-like"/>
</dbReference>
<dbReference type="InterPro" id="IPR036097">
    <property type="entry name" value="HisK_dim/P_sf"/>
</dbReference>
<dbReference type="PANTHER" id="PTHR45453:SF1">
    <property type="entry name" value="PHOSPHATE REGULON SENSOR PROTEIN PHOR"/>
    <property type="match status" value="1"/>
</dbReference>
<dbReference type="GO" id="GO:0016036">
    <property type="term" value="P:cellular response to phosphate starvation"/>
    <property type="evidence" value="ECO:0007669"/>
    <property type="project" value="TreeGrafter"/>
</dbReference>
<keyword evidence="5 9" id="KW-0418">Kinase</keyword>